<evidence type="ECO:0000259" key="2">
    <source>
        <dbReference type="PROSITE" id="PS50112"/>
    </source>
</evidence>
<dbReference type="InterPro" id="IPR000160">
    <property type="entry name" value="GGDEF_dom"/>
</dbReference>
<dbReference type="InterPro" id="IPR000700">
    <property type="entry name" value="PAS-assoc_C"/>
</dbReference>
<reference evidence="7" key="1">
    <citation type="submission" date="2017-09" db="EMBL/GenBank/DDBJ databases">
        <title>Arcobacter canalis sp. nov., a new species isolated from a water canal contaminated with urban sewage.</title>
        <authorList>
            <person name="Perez-Cataluna A."/>
            <person name="Salas-Masso N."/>
            <person name="Figueras M.J."/>
        </authorList>
    </citation>
    <scope>NUCLEOTIDE SEQUENCE [LARGE SCALE GENOMIC DNA]</scope>
    <source>
        <strain evidence="7">CECT 7727</strain>
    </source>
</reference>
<sequence>MLKNTLFVKLLLIFTLPAIGILYFSTILVLDKIDTLSQVDNIQNDVKYIFATEKVIDSIQKERGYTAIYLNTKKYKDKLLKQRTLTNRVYQEFLTTISNIEKETPNSNYSVNKVQNIFHDFIKIRKSVDEDEIDSNKIIKFYTKINNLLLSTIYSIKPIKFVTNFNTKFAYIVNLLTTKEAAAVERIMTSLYIINKKISDENYQKLIQTYTIQNINIEEFLLSAQKNEIDAYSNNIKFAYEKRLNYLRKNLKEIVHSNRLALDEWWNFSSSRVDEFGKLYYLVSSEVLKLTKEIESQATKSQILSLSFLFVSFVTLISLLFVLKVIVSNQQQSFNKLKKQQNIYKVLNKINKVILKMPTRKKLYNKLLGTIVNDQNISLGLIYKVKKSQRKIMLIKGENPDNIFFKEEEPSSSIFKKAIISKKNIIKTSNIEKVSDIKEDFFKTRNFSSIAVFPIRKFEKVTALMVLYSKNKNFFDNEIEILFNKMIIDMEYALEKIDYEKTKAKQEEQLTIASYAFESNEPMIITNSEAKIINVNQAFCNVMGYEKGDILGKNPNIFRSDEHSSEFYKQMWNSILKKGTWSGEIYNKKKNGEKIPLKATITAIKEKDGSVKHYLSQYNDISEQKLKQQYLEYQATHDSLTALPNRMLLFDRIEHSINKVSRYKNYGALIFIDLDNFKTINDTLGHETGDVLLKEVSKKLQETVRKEDTLARIGGDEFIVLADFIGSDKASARNNIQILASKIKGSLNDIKIINGYENISTPSIGITLFHDSTFSVQELIKQADTAMYMSKRLGKNRISFFE</sequence>
<keyword evidence="7" id="KW-1185">Reference proteome</keyword>
<organism evidence="5 8">
    <name type="scientific">Malaciobacter marinus</name>
    <dbReference type="NCBI Taxonomy" id="505249"/>
    <lineage>
        <taxon>Bacteria</taxon>
        <taxon>Pseudomonadati</taxon>
        <taxon>Campylobacterota</taxon>
        <taxon>Epsilonproteobacteria</taxon>
        <taxon>Campylobacterales</taxon>
        <taxon>Arcobacteraceae</taxon>
        <taxon>Malaciobacter</taxon>
    </lineage>
</organism>
<dbReference type="CDD" id="cd00130">
    <property type="entry name" value="PAS"/>
    <property type="match status" value="1"/>
</dbReference>
<feature type="domain" description="GGDEF" evidence="4">
    <location>
        <begin position="665"/>
        <end position="802"/>
    </location>
</feature>
<dbReference type="RefSeq" id="WP_099312530.1">
    <property type="nucleotide sequence ID" value="NZ_CP032101.1"/>
</dbReference>
<dbReference type="EMBL" id="CP032101">
    <property type="protein sequence ID" value="AXX86527.1"/>
    <property type="molecule type" value="Genomic_DNA"/>
</dbReference>
<evidence type="ECO:0000259" key="3">
    <source>
        <dbReference type="PROSITE" id="PS50113"/>
    </source>
</evidence>
<dbReference type="SUPFAM" id="SSF55073">
    <property type="entry name" value="Nucleotide cyclase"/>
    <property type="match status" value="1"/>
</dbReference>
<dbReference type="PROSITE" id="PS50887">
    <property type="entry name" value="GGDEF"/>
    <property type="match status" value="1"/>
</dbReference>
<reference evidence="5 8" key="3">
    <citation type="submission" date="2018-08" db="EMBL/GenBank/DDBJ databases">
        <title>Complete genome of the Arcobacter marinus type strain JCM 15502.</title>
        <authorList>
            <person name="Miller W.G."/>
            <person name="Yee E."/>
            <person name="Huynh S."/>
            <person name="Parker C.T."/>
        </authorList>
    </citation>
    <scope>NUCLEOTIDE SEQUENCE [LARGE SCALE GENOMIC DNA]</scope>
    <source>
        <strain evidence="5 8">JCM 15502</strain>
    </source>
</reference>
<dbReference type="SMART" id="SM00086">
    <property type="entry name" value="PAC"/>
    <property type="match status" value="1"/>
</dbReference>
<accession>A0A347TIU9</accession>
<proteinExistence type="predicted"/>
<dbReference type="KEGG" id="amar:AMRN_0774"/>
<evidence type="ECO:0000313" key="5">
    <source>
        <dbReference type="EMBL" id="AXX86527.1"/>
    </source>
</evidence>
<dbReference type="AlphaFoldDB" id="A0A347TIU9"/>
<dbReference type="PROSITE" id="PS50112">
    <property type="entry name" value="PAS"/>
    <property type="match status" value="1"/>
</dbReference>
<keyword evidence="1" id="KW-1133">Transmembrane helix</keyword>
<dbReference type="CDD" id="cd01949">
    <property type="entry name" value="GGDEF"/>
    <property type="match status" value="1"/>
</dbReference>
<dbReference type="InterPro" id="IPR052163">
    <property type="entry name" value="DGC-Regulatory_Protein"/>
</dbReference>
<dbReference type="InterPro" id="IPR043128">
    <property type="entry name" value="Rev_trsase/Diguanyl_cyclase"/>
</dbReference>
<dbReference type="Pfam" id="PF00990">
    <property type="entry name" value="GGDEF"/>
    <property type="match status" value="1"/>
</dbReference>
<keyword evidence="1" id="KW-0472">Membrane</keyword>
<dbReference type="InterPro" id="IPR029016">
    <property type="entry name" value="GAF-like_dom_sf"/>
</dbReference>
<dbReference type="SMART" id="SM00267">
    <property type="entry name" value="GGDEF"/>
    <property type="match status" value="1"/>
</dbReference>
<dbReference type="Proteomes" id="UP000264693">
    <property type="component" value="Chromosome"/>
</dbReference>
<dbReference type="Pfam" id="PF13426">
    <property type="entry name" value="PAS_9"/>
    <property type="match status" value="1"/>
</dbReference>
<dbReference type="EMBL" id="NXAO01000068">
    <property type="protein sequence ID" value="PHO14204.1"/>
    <property type="molecule type" value="Genomic_DNA"/>
</dbReference>
<dbReference type="InterPro" id="IPR001610">
    <property type="entry name" value="PAC"/>
</dbReference>
<dbReference type="InterPro" id="IPR000014">
    <property type="entry name" value="PAS"/>
</dbReference>
<dbReference type="PROSITE" id="PS50113">
    <property type="entry name" value="PAC"/>
    <property type="match status" value="1"/>
</dbReference>
<evidence type="ECO:0000313" key="8">
    <source>
        <dbReference type="Proteomes" id="UP000264693"/>
    </source>
</evidence>
<dbReference type="Proteomes" id="UP000224740">
    <property type="component" value="Unassembled WGS sequence"/>
</dbReference>
<gene>
    <name evidence="5" type="ORF">AMRN_0774</name>
    <name evidence="6" type="ORF">CPH92_13155</name>
</gene>
<dbReference type="Gene3D" id="3.30.450.20">
    <property type="entry name" value="PAS domain"/>
    <property type="match status" value="1"/>
</dbReference>
<feature type="domain" description="PAS" evidence="2">
    <location>
        <begin position="522"/>
        <end position="579"/>
    </location>
</feature>
<dbReference type="SMART" id="SM00091">
    <property type="entry name" value="PAS"/>
    <property type="match status" value="1"/>
</dbReference>
<dbReference type="PANTHER" id="PTHR46663:SF3">
    <property type="entry name" value="SLL0267 PROTEIN"/>
    <property type="match status" value="1"/>
</dbReference>
<dbReference type="InterPro" id="IPR035965">
    <property type="entry name" value="PAS-like_dom_sf"/>
</dbReference>
<evidence type="ECO:0000256" key="1">
    <source>
        <dbReference type="SAM" id="Phobius"/>
    </source>
</evidence>
<feature type="domain" description="PAC" evidence="3">
    <location>
        <begin position="581"/>
        <end position="633"/>
    </location>
</feature>
<dbReference type="InterPro" id="IPR029787">
    <property type="entry name" value="Nucleotide_cyclase"/>
</dbReference>
<dbReference type="NCBIfam" id="TIGR00254">
    <property type="entry name" value="GGDEF"/>
    <property type="match status" value="1"/>
</dbReference>
<evidence type="ECO:0000259" key="4">
    <source>
        <dbReference type="PROSITE" id="PS50887"/>
    </source>
</evidence>
<dbReference type="SUPFAM" id="SSF55781">
    <property type="entry name" value="GAF domain-like"/>
    <property type="match status" value="1"/>
</dbReference>
<feature type="transmembrane region" description="Helical" evidence="1">
    <location>
        <begin position="6"/>
        <end position="30"/>
    </location>
</feature>
<keyword evidence="1" id="KW-0812">Transmembrane</keyword>
<reference evidence="6" key="2">
    <citation type="submission" date="2017-09" db="EMBL/GenBank/DDBJ databases">
        <authorList>
            <person name="Perez-Cataluna A."/>
            <person name="Figueras M.J."/>
            <person name="Salas-Masso N."/>
        </authorList>
    </citation>
    <scope>NUCLEOTIDE SEQUENCE</scope>
    <source>
        <strain evidence="6">CECT 7727</strain>
    </source>
</reference>
<dbReference type="Gene3D" id="3.30.70.270">
    <property type="match status" value="1"/>
</dbReference>
<dbReference type="PANTHER" id="PTHR46663">
    <property type="entry name" value="DIGUANYLATE CYCLASE DGCT-RELATED"/>
    <property type="match status" value="1"/>
</dbReference>
<dbReference type="InterPro" id="IPR013587">
    <property type="entry name" value="Nitrate/nitrite_sensing"/>
</dbReference>
<protein>
    <submittedName>
        <fullName evidence="5 6">Diguanylate cyclase</fullName>
    </submittedName>
</protein>
<dbReference type="NCBIfam" id="TIGR00229">
    <property type="entry name" value="sensory_box"/>
    <property type="match status" value="1"/>
</dbReference>
<evidence type="ECO:0000313" key="7">
    <source>
        <dbReference type="Proteomes" id="UP000224740"/>
    </source>
</evidence>
<evidence type="ECO:0000313" key="6">
    <source>
        <dbReference type="EMBL" id="PHO14204.1"/>
    </source>
</evidence>
<dbReference type="Pfam" id="PF08376">
    <property type="entry name" value="NIT"/>
    <property type="match status" value="1"/>
</dbReference>
<name>A0A347TIU9_9BACT</name>
<dbReference type="Gene3D" id="3.30.450.40">
    <property type="match status" value="1"/>
</dbReference>
<dbReference type="SUPFAM" id="SSF55785">
    <property type="entry name" value="PYP-like sensor domain (PAS domain)"/>
    <property type="match status" value="1"/>
</dbReference>